<proteinExistence type="predicted"/>
<name>A0AAV4BB25_9GAST</name>
<gene>
    <name evidence="2" type="ORF">PoB_004239900</name>
</gene>
<feature type="region of interest" description="Disordered" evidence="1">
    <location>
        <begin position="1"/>
        <end position="23"/>
    </location>
</feature>
<reference evidence="2 3" key="1">
    <citation type="journal article" date="2021" name="Elife">
        <title>Chloroplast acquisition without the gene transfer in kleptoplastic sea slugs, Plakobranchus ocellatus.</title>
        <authorList>
            <person name="Maeda T."/>
            <person name="Takahashi S."/>
            <person name="Yoshida T."/>
            <person name="Shimamura S."/>
            <person name="Takaki Y."/>
            <person name="Nagai Y."/>
            <person name="Toyoda A."/>
            <person name="Suzuki Y."/>
            <person name="Arimoto A."/>
            <person name="Ishii H."/>
            <person name="Satoh N."/>
            <person name="Nishiyama T."/>
            <person name="Hasebe M."/>
            <person name="Maruyama T."/>
            <person name="Minagawa J."/>
            <person name="Obokata J."/>
            <person name="Shigenobu S."/>
        </authorList>
    </citation>
    <scope>NUCLEOTIDE SEQUENCE [LARGE SCALE GENOMIC DNA]</scope>
</reference>
<dbReference type="EMBL" id="BLXT01004630">
    <property type="protein sequence ID" value="GFO15894.1"/>
    <property type="molecule type" value="Genomic_DNA"/>
</dbReference>
<comment type="caution">
    <text evidence="2">The sequence shown here is derived from an EMBL/GenBank/DDBJ whole genome shotgun (WGS) entry which is preliminary data.</text>
</comment>
<protein>
    <submittedName>
        <fullName evidence="2">Uncharacterized protein</fullName>
    </submittedName>
</protein>
<organism evidence="2 3">
    <name type="scientific">Plakobranchus ocellatus</name>
    <dbReference type="NCBI Taxonomy" id="259542"/>
    <lineage>
        <taxon>Eukaryota</taxon>
        <taxon>Metazoa</taxon>
        <taxon>Spiralia</taxon>
        <taxon>Lophotrochozoa</taxon>
        <taxon>Mollusca</taxon>
        <taxon>Gastropoda</taxon>
        <taxon>Heterobranchia</taxon>
        <taxon>Euthyneura</taxon>
        <taxon>Panpulmonata</taxon>
        <taxon>Sacoglossa</taxon>
        <taxon>Placobranchoidea</taxon>
        <taxon>Plakobranchidae</taxon>
        <taxon>Plakobranchus</taxon>
    </lineage>
</organism>
<accession>A0AAV4BB25</accession>
<dbReference type="Proteomes" id="UP000735302">
    <property type="component" value="Unassembled WGS sequence"/>
</dbReference>
<evidence type="ECO:0000313" key="3">
    <source>
        <dbReference type="Proteomes" id="UP000735302"/>
    </source>
</evidence>
<evidence type="ECO:0000256" key="1">
    <source>
        <dbReference type="SAM" id="MobiDB-lite"/>
    </source>
</evidence>
<sequence length="68" mass="7078">MAGLEPTTEGSLQISRRTHKPPCHRCPERACAWGVGGTVAYESALRSAGTLLSRIRAPPSAPPPDGGP</sequence>
<evidence type="ECO:0000313" key="2">
    <source>
        <dbReference type="EMBL" id="GFO15894.1"/>
    </source>
</evidence>
<dbReference type="AlphaFoldDB" id="A0AAV4BB25"/>
<keyword evidence="3" id="KW-1185">Reference proteome</keyword>